<proteinExistence type="predicted"/>
<evidence type="ECO:0000313" key="2">
    <source>
        <dbReference type="EMBL" id="RYV51470.1"/>
    </source>
</evidence>
<dbReference type="AlphaFoldDB" id="A0A4Q5N0C2"/>
<comment type="caution">
    <text evidence="2">The sequence shown here is derived from an EMBL/GenBank/DDBJ whole genome shotgun (WGS) entry which is preliminary data.</text>
</comment>
<name>A0A4Q5N0C2_9MICO</name>
<gene>
    <name evidence="2" type="ORF">EUA98_08575</name>
</gene>
<reference evidence="2 3" key="1">
    <citation type="submission" date="2019-01" db="EMBL/GenBank/DDBJ databases">
        <title>Novel species of Cellulomonas.</title>
        <authorList>
            <person name="Liu Q."/>
            <person name="Xin Y.-H."/>
        </authorList>
    </citation>
    <scope>NUCLEOTIDE SEQUENCE [LARGE SCALE GENOMIC DNA]</scope>
    <source>
        <strain evidence="2 3">HLT2-17</strain>
    </source>
</reference>
<feature type="region of interest" description="Disordered" evidence="1">
    <location>
        <begin position="1"/>
        <end position="30"/>
    </location>
</feature>
<dbReference type="RefSeq" id="WP_130102256.1">
    <property type="nucleotide sequence ID" value="NZ_SDWW01000016.1"/>
</dbReference>
<accession>A0A4Q5N0C2</accession>
<organism evidence="2 3">
    <name type="scientific">Pengzhenrongella frigida</name>
    <dbReference type="NCBI Taxonomy" id="1259133"/>
    <lineage>
        <taxon>Bacteria</taxon>
        <taxon>Bacillati</taxon>
        <taxon>Actinomycetota</taxon>
        <taxon>Actinomycetes</taxon>
        <taxon>Micrococcales</taxon>
        <taxon>Pengzhenrongella</taxon>
    </lineage>
</organism>
<dbReference type="EMBL" id="SDWW01000016">
    <property type="protein sequence ID" value="RYV51470.1"/>
    <property type="molecule type" value="Genomic_DNA"/>
</dbReference>
<sequence length="411" mass="43358">MSPVSRKRQKKHRPNPSSNRPQPASRAEPAGRTALDAVYGDLEDALQETLRSEDPFVAEILLTDVLGSMRGIEADEPGAPTGTVDAFIDGLAVRANPAATAALVALARLAPAESSRMRARHRLRELPGIFRPAWTGAIDTWAPDRAMVLADAFGDTATVAVEFTGTGRTHALLAHVDFSHLGGWCPEVFVIEDTAAVRAAMGRDGAADPVHHYVELDLAAARFLLERALAATERTEAPATAEAFDEMHALALARLRLLPATSDPTAAASVEVRAALVAAGLHAPSALDDRVIAEPSAREALVRQFTESEPASAPVGLAPDSVALLARELVDYGFDYDDGRPLRLSPLKLATFLARWLPSRVTLTAADRTTLPAVVTAWVDFALAGSPLPAAADADLRAALPGLLAAVTAAD</sequence>
<dbReference type="OrthoDB" id="5170563at2"/>
<protein>
    <submittedName>
        <fullName evidence="2">Uncharacterized protein</fullName>
    </submittedName>
</protein>
<dbReference type="Proteomes" id="UP000293764">
    <property type="component" value="Unassembled WGS sequence"/>
</dbReference>
<evidence type="ECO:0000313" key="3">
    <source>
        <dbReference type="Proteomes" id="UP000293764"/>
    </source>
</evidence>
<evidence type="ECO:0000256" key="1">
    <source>
        <dbReference type="SAM" id="MobiDB-lite"/>
    </source>
</evidence>
<feature type="compositionally biased region" description="Basic residues" evidence="1">
    <location>
        <begin position="1"/>
        <end position="14"/>
    </location>
</feature>
<keyword evidence="3" id="KW-1185">Reference proteome</keyword>